<keyword evidence="1" id="KW-0963">Cytoplasm</keyword>
<dbReference type="SUPFAM" id="SSF53335">
    <property type="entry name" value="S-adenosyl-L-methionine-dependent methyltransferases"/>
    <property type="match status" value="2"/>
</dbReference>
<evidence type="ECO:0000256" key="4">
    <source>
        <dbReference type="ARBA" id="ARBA00022679"/>
    </source>
</evidence>
<evidence type="ECO:0000256" key="3">
    <source>
        <dbReference type="ARBA" id="ARBA00022603"/>
    </source>
</evidence>
<evidence type="ECO:0000256" key="1">
    <source>
        <dbReference type="ARBA" id="ARBA00022490"/>
    </source>
</evidence>
<dbReference type="GO" id="GO:0008170">
    <property type="term" value="F:N-methyltransferase activity"/>
    <property type="evidence" value="ECO:0007669"/>
    <property type="project" value="UniProtKB-ARBA"/>
</dbReference>
<dbReference type="PANTHER" id="PTHR47816">
    <property type="entry name" value="RIBOSOMAL RNA SMALL SUBUNIT METHYLTRANSFERASE C"/>
    <property type="match status" value="1"/>
</dbReference>
<proteinExistence type="predicted"/>
<accession>A0A455T673</accession>
<dbReference type="GO" id="GO:0003676">
    <property type="term" value="F:nucleic acid binding"/>
    <property type="evidence" value="ECO:0007669"/>
    <property type="project" value="InterPro"/>
</dbReference>
<evidence type="ECO:0000256" key="2">
    <source>
        <dbReference type="ARBA" id="ARBA00022552"/>
    </source>
</evidence>
<dbReference type="InterPro" id="IPR007848">
    <property type="entry name" value="Small_mtfrase_dom"/>
</dbReference>
<keyword evidence="2" id="KW-0698">rRNA processing</keyword>
<dbReference type="GO" id="GO:0006364">
    <property type="term" value="P:rRNA processing"/>
    <property type="evidence" value="ECO:0007669"/>
    <property type="project" value="UniProtKB-KW"/>
</dbReference>
<dbReference type="Gene3D" id="3.40.50.150">
    <property type="entry name" value="Vaccinia Virus protein VP39"/>
    <property type="match status" value="2"/>
</dbReference>
<keyword evidence="3" id="KW-0489">Methyltransferase</keyword>
<feature type="domain" description="Methyltransferase small" evidence="5">
    <location>
        <begin position="172"/>
        <end position="335"/>
    </location>
</feature>
<dbReference type="InterPro" id="IPR002052">
    <property type="entry name" value="DNA_methylase_N6_adenine_CS"/>
</dbReference>
<sequence length="361" mass="40276">MRMLHPQLLADNVPLHAEQRLLILNSAADPFVQVAARQLSRGRIILAEDNVSALEQAYAVPARSQLQHIPFHEYTRETSPNTIDVAVMNLLYQPSKAWIYYGLEAARYALKPGGRLYVTGAKDRGILSIARRMREYFGNLETVEISKGWRVVAAEKTAETPVPAEPPAWPQREVFAGGELDEGTRLLLDSLEVYVTDVALDLGCGAGYIGMHIAERARKGSVTLVDASLAAVALAQQQLQAKGLTNAQALPSDATSAVSGQRFSLIATNPPFHVWGVNTKAIGERFIRESARLLNHRRGRFYLVANRFLKYEPVLEECFEEVQEVGGNSRYKVLRATSPVRPGRRVEREEELTQLYKKGWR</sequence>
<dbReference type="PROSITE" id="PS00092">
    <property type="entry name" value="N6_MTASE"/>
    <property type="match status" value="1"/>
</dbReference>
<organism evidence="6">
    <name type="scientific">Thermogemmatispora argillosa</name>
    <dbReference type="NCBI Taxonomy" id="2045280"/>
    <lineage>
        <taxon>Bacteria</taxon>
        <taxon>Bacillati</taxon>
        <taxon>Chloroflexota</taxon>
        <taxon>Ktedonobacteria</taxon>
        <taxon>Thermogemmatisporales</taxon>
        <taxon>Thermogemmatisporaceae</taxon>
        <taxon>Thermogemmatispora</taxon>
    </lineage>
</organism>
<dbReference type="GO" id="GO:0032259">
    <property type="term" value="P:methylation"/>
    <property type="evidence" value="ECO:0007669"/>
    <property type="project" value="UniProtKB-KW"/>
</dbReference>
<dbReference type="InterPro" id="IPR029063">
    <property type="entry name" value="SAM-dependent_MTases_sf"/>
</dbReference>
<evidence type="ECO:0000259" key="5">
    <source>
        <dbReference type="Pfam" id="PF05175"/>
    </source>
</evidence>
<evidence type="ECO:0000313" key="6">
    <source>
        <dbReference type="EMBL" id="BBH94245.1"/>
    </source>
</evidence>
<reference evidence="6" key="1">
    <citation type="submission" date="2018-12" db="EMBL/GenBank/DDBJ databases">
        <title>Novel natural products biosynthetic potential of the class Ktedonobacteria.</title>
        <authorList>
            <person name="Zheng Y."/>
            <person name="Saitou A."/>
            <person name="Wang C.M."/>
            <person name="Toyoda A."/>
            <person name="Minakuchi Y."/>
            <person name="Sekiguchi Y."/>
            <person name="Ueda K."/>
            <person name="Takano H."/>
            <person name="Sakai Y."/>
            <person name="Yokota A."/>
            <person name="Yabe S."/>
        </authorList>
    </citation>
    <scope>NUCLEOTIDE SEQUENCE</scope>
    <source>
        <strain evidence="6">A3-2</strain>
    </source>
</reference>
<dbReference type="CDD" id="cd02440">
    <property type="entry name" value="AdoMet_MTases"/>
    <property type="match status" value="1"/>
</dbReference>
<gene>
    <name evidence="6" type="ORF">KTA_24440</name>
</gene>
<dbReference type="Pfam" id="PF05175">
    <property type="entry name" value="MTS"/>
    <property type="match status" value="1"/>
</dbReference>
<name>A0A455T673_9CHLR</name>
<protein>
    <recommendedName>
        <fullName evidence="5">Methyltransferase small domain-containing protein</fullName>
    </recommendedName>
</protein>
<dbReference type="InterPro" id="IPR046977">
    <property type="entry name" value="RsmC/RlmG"/>
</dbReference>
<dbReference type="AlphaFoldDB" id="A0A455T673"/>
<dbReference type="GO" id="GO:0008757">
    <property type="term" value="F:S-adenosylmethionine-dependent methyltransferase activity"/>
    <property type="evidence" value="ECO:0007669"/>
    <property type="project" value="InterPro"/>
</dbReference>
<keyword evidence="4" id="KW-0808">Transferase</keyword>
<dbReference type="EMBL" id="AP019377">
    <property type="protein sequence ID" value="BBH94245.1"/>
    <property type="molecule type" value="Genomic_DNA"/>
</dbReference>
<dbReference type="PANTHER" id="PTHR47816:SF4">
    <property type="entry name" value="RIBOSOMAL RNA SMALL SUBUNIT METHYLTRANSFERASE C"/>
    <property type="match status" value="1"/>
</dbReference>